<evidence type="ECO:0000313" key="1">
    <source>
        <dbReference type="EMBL" id="SNT29147.1"/>
    </source>
</evidence>
<accession>A0A239LET9</accession>
<proteinExistence type="predicted"/>
<keyword evidence="2" id="KW-1185">Reference proteome</keyword>
<sequence length="62" mass="6626">MLIAAVLPRRIRSDWQPGRPLVFCADVARTGGGEPPRRAPEHRDPMPSLLAALTGLATVVAP</sequence>
<dbReference type="AlphaFoldDB" id="A0A239LET9"/>
<reference evidence="1 2" key="1">
    <citation type="submission" date="2017-06" db="EMBL/GenBank/DDBJ databases">
        <authorList>
            <person name="Kim H.J."/>
            <person name="Triplett B.A."/>
        </authorList>
    </citation>
    <scope>NUCLEOTIDE SEQUENCE [LARGE SCALE GENOMIC DNA]</scope>
    <source>
        <strain evidence="1 2">CGMCC 4.1858</strain>
    </source>
</reference>
<dbReference type="Proteomes" id="UP000198280">
    <property type="component" value="Unassembled WGS sequence"/>
</dbReference>
<organism evidence="1 2">
    <name type="scientific">Actinacidiphila glaucinigra</name>
    <dbReference type="NCBI Taxonomy" id="235986"/>
    <lineage>
        <taxon>Bacteria</taxon>
        <taxon>Bacillati</taxon>
        <taxon>Actinomycetota</taxon>
        <taxon>Actinomycetes</taxon>
        <taxon>Kitasatosporales</taxon>
        <taxon>Streptomycetaceae</taxon>
        <taxon>Actinacidiphila</taxon>
    </lineage>
</organism>
<evidence type="ECO:0000313" key="2">
    <source>
        <dbReference type="Proteomes" id="UP000198280"/>
    </source>
</evidence>
<protein>
    <submittedName>
        <fullName evidence="1">Uncharacterized protein</fullName>
    </submittedName>
</protein>
<gene>
    <name evidence="1" type="ORF">SAMN05216252_119133</name>
</gene>
<dbReference type="EMBL" id="FZOF01000019">
    <property type="protein sequence ID" value="SNT29147.1"/>
    <property type="molecule type" value="Genomic_DNA"/>
</dbReference>
<name>A0A239LET9_9ACTN</name>
<dbReference type="RefSeq" id="WP_089226971.1">
    <property type="nucleotide sequence ID" value="NZ_FZOF01000019.1"/>
</dbReference>